<dbReference type="Pfam" id="PF01850">
    <property type="entry name" value="PIN"/>
    <property type="match status" value="1"/>
</dbReference>
<evidence type="ECO:0000256" key="1">
    <source>
        <dbReference type="ARBA" id="ARBA00001946"/>
    </source>
</evidence>
<proteinExistence type="inferred from homology"/>
<name>A0ABU5SM24_9BACT</name>
<evidence type="ECO:0000256" key="4">
    <source>
        <dbReference type="ARBA" id="ARBA00022723"/>
    </source>
</evidence>
<sequence>MGTRYLIDTNAIIDFCNGKIPENGRDFLLNITPEISIITHIELFATKNITQSEYELLQKFVSFSNIHNVDKSLVDITINIRQEYKIKLPDAIIAATALANDLSLISRNTKDFQGITDLKYINPYDL</sequence>
<reference evidence="9 10" key="1">
    <citation type="submission" date="2023-12" db="EMBL/GenBank/DDBJ databases">
        <title>Novel species of the genus Arcicella isolated from rivers.</title>
        <authorList>
            <person name="Lu H."/>
        </authorList>
    </citation>
    <scope>NUCLEOTIDE SEQUENCE [LARGE SCALE GENOMIC DNA]</scope>
    <source>
        <strain evidence="9 10">DC25W</strain>
    </source>
</reference>
<dbReference type="Proteomes" id="UP001302222">
    <property type="component" value="Unassembled WGS sequence"/>
</dbReference>
<keyword evidence="3" id="KW-0540">Nuclease</keyword>
<evidence type="ECO:0000256" key="5">
    <source>
        <dbReference type="ARBA" id="ARBA00022801"/>
    </source>
</evidence>
<dbReference type="InterPro" id="IPR002716">
    <property type="entry name" value="PIN_dom"/>
</dbReference>
<keyword evidence="2" id="KW-1277">Toxin-antitoxin system</keyword>
<evidence type="ECO:0000256" key="2">
    <source>
        <dbReference type="ARBA" id="ARBA00022649"/>
    </source>
</evidence>
<keyword evidence="10" id="KW-1185">Reference proteome</keyword>
<evidence type="ECO:0000313" key="10">
    <source>
        <dbReference type="Proteomes" id="UP001302222"/>
    </source>
</evidence>
<evidence type="ECO:0000259" key="8">
    <source>
        <dbReference type="Pfam" id="PF01850"/>
    </source>
</evidence>
<dbReference type="InterPro" id="IPR050556">
    <property type="entry name" value="Type_II_TA_system_RNase"/>
</dbReference>
<dbReference type="Gene3D" id="3.40.50.1010">
    <property type="entry name" value="5'-nuclease"/>
    <property type="match status" value="1"/>
</dbReference>
<feature type="domain" description="PIN" evidence="8">
    <location>
        <begin position="5"/>
        <end position="112"/>
    </location>
</feature>
<evidence type="ECO:0000256" key="6">
    <source>
        <dbReference type="ARBA" id="ARBA00022842"/>
    </source>
</evidence>
<gene>
    <name evidence="9" type="ORF">VB798_17240</name>
</gene>
<protein>
    <submittedName>
        <fullName evidence="9">Type II toxin-antitoxin system VapC family toxin</fullName>
    </submittedName>
</protein>
<dbReference type="RefSeq" id="WP_323260579.1">
    <property type="nucleotide sequence ID" value="NZ_JAYGIM010000013.1"/>
</dbReference>
<organism evidence="9 10">
    <name type="scientific">Arcicella lustrica</name>
    <dbReference type="NCBI Taxonomy" id="2984196"/>
    <lineage>
        <taxon>Bacteria</taxon>
        <taxon>Pseudomonadati</taxon>
        <taxon>Bacteroidota</taxon>
        <taxon>Cytophagia</taxon>
        <taxon>Cytophagales</taxon>
        <taxon>Flectobacillaceae</taxon>
        <taxon>Arcicella</taxon>
    </lineage>
</organism>
<comment type="similarity">
    <text evidence="7">Belongs to the PINc/VapC protein family.</text>
</comment>
<dbReference type="PANTHER" id="PTHR33653:SF1">
    <property type="entry name" value="RIBONUCLEASE VAPC2"/>
    <property type="match status" value="1"/>
</dbReference>
<dbReference type="PANTHER" id="PTHR33653">
    <property type="entry name" value="RIBONUCLEASE VAPC2"/>
    <property type="match status" value="1"/>
</dbReference>
<comment type="cofactor">
    <cofactor evidence="1">
        <name>Mg(2+)</name>
        <dbReference type="ChEBI" id="CHEBI:18420"/>
    </cofactor>
</comment>
<dbReference type="InterPro" id="IPR029060">
    <property type="entry name" value="PIN-like_dom_sf"/>
</dbReference>
<dbReference type="CDD" id="cd18738">
    <property type="entry name" value="PIN_VapC4-5_FitB-like"/>
    <property type="match status" value="1"/>
</dbReference>
<keyword evidence="4" id="KW-0479">Metal-binding</keyword>
<comment type="caution">
    <text evidence="9">The sequence shown here is derived from an EMBL/GenBank/DDBJ whole genome shotgun (WGS) entry which is preliminary data.</text>
</comment>
<evidence type="ECO:0000256" key="7">
    <source>
        <dbReference type="ARBA" id="ARBA00038093"/>
    </source>
</evidence>
<dbReference type="EMBL" id="JAYGIM010000013">
    <property type="protein sequence ID" value="MEA5428341.1"/>
    <property type="molecule type" value="Genomic_DNA"/>
</dbReference>
<dbReference type="SUPFAM" id="SSF88723">
    <property type="entry name" value="PIN domain-like"/>
    <property type="match status" value="1"/>
</dbReference>
<keyword evidence="5" id="KW-0378">Hydrolase</keyword>
<keyword evidence="6" id="KW-0460">Magnesium</keyword>
<accession>A0ABU5SM24</accession>
<evidence type="ECO:0000256" key="3">
    <source>
        <dbReference type="ARBA" id="ARBA00022722"/>
    </source>
</evidence>
<evidence type="ECO:0000313" key="9">
    <source>
        <dbReference type="EMBL" id="MEA5428341.1"/>
    </source>
</evidence>